<proteinExistence type="predicted"/>
<reference evidence="3 5" key="2">
    <citation type="journal article" date="2014" name="BMC Genomics">
        <title>An improved genome release (version Mt4.0) for the model legume Medicago truncatula.</title>
        <authorList>
            <person name="Tang H."/>
            <person name="Krishnakumar V."/>
            <person name="Bidwell S."/>
            <person name="Rosen B."/>
            <person name="Chan A."/>
            <person name="Zhou S."/>
            <person name="Gentzbittel L."/>
            <person name="Childs K.L."/>
            <person name="Yandell M."/>
            <person name="Gundlach H."/>
            <person name="Mayer K.F."/>
            <person name="Schwartz D.C."/>
            <person name="Town C.D."/>
        </authorList>
    </citation>
    <scope>GENOME REANNOTATION</scope>
    <source>
        <strain evidence="4 5">cv. Jemalong A17</strain>
    </source>
</reference>
<accession>G7K4I2</accession>
<sequence>MNIQPKIEPGSSPTNSNNNLEDKSIHDLVMVLRGTCQWDTFDSIEAVLERRDMRLREEFHTERLLRLHSESEFRKREEIVEKEKIIHESYEALLKEVKEVGLADPKTIEELQKKNSELELEVENLKEKCVDGRNELDVLNHEILEMKRLKRKWFDDRNALDELQRKVGVLEDEKNDLAEIKSKNSELKATVTKYLATISELRKENSKLADGNNKIDVLRSKTGKLESEVLELRKLNEKMVEDNNELVVLREMIGKLEHEVLELRRLKKKLLENSSAHDELRSKVHVLEGDKNDLADLKIKTGELKETMKKNLETISELRKENDKRTVDILLGSFYKKFRGLTGRVSRLEDDTSFEENEEENISEDHFRNDIVEEAAPLQRNEAVHQTLGVSASTQPQSKGSKDAQGASSGEKCWIIYTRKPRKTVVIAGSIGGMGTIKVKKDIEIMHLDVDNWCMSEGVHEKKAIYGLVVKNEDPSPSSSLVVQQKTKFVNAVDTVKRNFAFSDSETSTSSSSSDDSSFLDNLTVRSTISLAKKKKM</sequence>
<reference evidence="3 5" key="1">
    <citation type="journal article" date="2011" name="Nature">
        <title>The Medicago genome provides insight into the evolution of rhizobial symbioses.</title>
        <authorList>
            <person name="Young N.D."/>
            <person name="Debelle F."/>
            <person name="Oldroyd G.E."/>
            <person name="Geurts R."/>
            <person name="Cannon S.B."/>
            <person name="Udvardi M.K."/>
            <person name="Benedito V.A."/>
            <person name="Mayer K.F."/>
            <person name="Gouzy J."/>
            <person name="Schoof H."/>
            <person name="Van de Peer Y."/>
            <person name="Proost S."/>
            <person name="Cook D.R."/>
            <person name="Meyers B.C."/>
            <person name="Spannagl M."/>
            <person name="Cheung F."/>
            <person name="De Mita S."/>
            <person name="Krishnakumar V."/>
            <person name="Gundlach H."/>
            <person name="Zhou S."/>
            <person name="Mudge J."/>
            <person name="Bharti A.K."/>
            <person name="Murray J.D."/>
            <person name="Naoumkina M.A."/>
            <person name="Rosen B."/>
            <person name="Silverstein K.A."/>
            <person name="Tang H."/>
            <person name="Rombauts S."/>
            <person name="Zhao P.X."/>
            <person name="Zhou P."/>
            <person name="Barbe V."/>
            <person name="Bardou P."/>
            <person name="Bechner M."/>
            <person name="Bellec A."/>
            <person name="Berger A."/>
            <person name="Berges H."/>
            <person name="Bidwell S."/>
            <person name="Bisseling T."/>
            <person name="Choisne N."/>
            <person name="Couloux A."/>
            <person name="Denny R."/>
            <person name="Deshpande S."/>
            <person name="Dai X."/>
            <person name="Doyle J.J."/>
            <person name="Dudez A.M."/>
            <person name="Farmer A.D."/>
            <person name="Fouteau S."/>
            <person name="Franken C."/>
            <person name="Gibelin C."/>
            <person name="Gish J."/>
            <person name="Goldstein S."/>
            <person name="Gonzalez A.J."/>
            <person name="Green P.J."/>
            <person name="Hallab A."/>
            <person name="Hartog M."/>
            <person name="Hua A."/>
            <person name="Humphray S.J."/>
            <person name="Jeong D.H."/>
            <person name="Jing Y."/>
            <person name="Jocker A."/>
            <person name="Kenton S.M."/>
            <person name="Kim D.J."/>
            <person name="Klee K."/>
            <person name="Lai H."/>
            <person name="Lang C."/>
            <person name="Lin S."/>
            <person name="Macmil S.L."/>
            <person name="Magdelenat G."/>
            <person name="Matthews L."/>
            <person name="McCorrison J."/>
            <person name="Monaghan E.L."/>
            <person name="Mun J.H."/>
            <person name="Najar F.Z."/>
            <person name="Nicholson C."/>
            <person name="Noirot C."/>
            <person name="O'Bleness M."/>
            <person name="Paule C.R."/>
            <person name="Poulain J."/>
            <person name="Prion F."/>
            <person name="Qin B."/>
            <person name="Qu C."/>
            <person name="Retzel E.F."/>
            <person name="Riddle C."/>
            <person name="Sallet E."/>
            <person name="Samain S."/>
            <person name="Samson N."/>
            <person name="Sanders I."/>
            <person name="Saurat O."/>
            <person name="Scarpelli C."/>
            <person name="Schiex T."/>
            <person name="Segurens B."/>
            <person name="Severin A.J."/>
            <person name="Sherrier D.J."/>
            <person name="Shi R."/>
            <person name="Sims S."/>
            <person name="Singer S.R."/>
            <person name="Sinharoy S."/>
            <person name="Sterck L."/>
            <person name="Viollet A."/>
            <person name="Wang B.B."/>
            <person name="Wang K."/>
            <person name="Wang M."/>
            <person name="Wang X."/>
            <person name="Warfsmann J."/>
            <person name="Weissenbach J."/>
            <person name="White D.D."/>
            <person name="White J.D."/>
            <person name="Wiley G.B."/>
            <person name="Wincker P."/>
            <person name="Xing Y."/>
            <person name="Yang L."/>
            <person name="Yao Z."/>
            <person name="Ying F."/>
            <person name="Zhai J."/>
            <person name="Zhou L."/>
            <person name="Zuber A."/>
            <person name="Denarie J."/>
            <person name="Dixon R.A."/>
            <person name="May G.D."/>
            <person name="Schwartz D.C."/>
            <person name="Rogers J."/>
            <person name="Quetier F."/>
            <person name="Town C.D."/>
            <person name="Roe B.A."/>
        </authorList>
    </citation>
    <scope>NUCLEOTIDE SEQUENCE [LARGE SCALE GENOMIC DNA]</scope>
    <source>
        <strain evidence="3">A17</strain>
        <strain evidence="4 5">cv. Jemalong A17</strain>
    </source>
</reference>
<organism evidence="3 5">
    <name type="scientific">Medicago truncatula</name>
    <name type="common">Barrel medic</name>
    <name type="synonym">Medicago tribuloides</name>
    <dbReference type="NCBI Taxonomy" id="3880"/>
    <lineage>
        <taxon>Eukaryota</taxon>
        <taxon>Viridiplantae</taxon>
        <taxon>Streptophyta</taxon>
        <taxon>Embryophyta</taxon>
        <taxon>Tracheophyta</taxon>
        <taxon>Spermatophyta</taxon>
        <taxon>Magnoliopsida</taxon>
        <taxon>eudicotyledons</taxon>
        <taxon>Gunneridae</taxon>
        <taxon>Pentapetalae</taxon>
        <taxon>rosids</taxon>
        <taxon>fabids</taxon>
        <taxon>Fabales</taxon>
        <taxon>Fabaceae</taxon>
        <taxon>Papilionoideae</taxon>
        <taxon>50 kb inversion clade</taxon>
        <taxon>NPAAA clade</taxon>
        <taxon>Hologalegina</taxon>
        <taxon>IRL clade</taxon>
        <taxon>Trifolieae</taxon>
        <taxon>Medicago</taxon>
    </lineage>
</organism>
<evidence type="ECO:0000256" key="1">
    <source>
        <dbReference type="SAM" id="Coils"/>
    </source>
</evidence>
<name>G7K4I2_MEDTR</name>
<dbReference type="AlphaFoldDB" id="G7K4I2"/>
<gene>
    <name evidence="3" type="ordered locus">MTR_5g094920</name>
</gene>
<evidence type="ECO:0000256" key="2">
    <source>
        <dbReference type="SAM" id="MobiDB-lite"/>
    </source>
</evidence>
<feature type="region of interest" description="Disordered" evidence="2">
    <location>
        <begin position="1"/>
        <end position="21"/>
    </location>
</feature>
<dbReference type="EnsemblPlants" id="AET00698">
    <property type="protein sequence ID" value="AET00698"/>
    <property type="gene ID" value="MTR_5g094920"/>
</dbReference>
<dbReference type="EMBL" id="CM001221">
    <property type="protein sequence ID" value="AET00698.1"/>
    <property type="molecule type" value="Genomic_DNA"/>
</dbReference>
<keyword evidence="1" id="KW-0175">Coiled coil</keyword>
<keyword evidence="5" id="KW-1185">Reference proteome</keyword>
<dbReference type="HOGENOM" id="CLU_045610_0_0_1"/>
<protein>
    <submittedName>
        <fullName evidence="3 4">Uncharacterized protein</fullName>
    </submittedName>
</protein>
<feature type="coiled-coil region" evidence="1">
    <location>
        <begin position="108"/>
        <end position="273"/>
    </location>
</feature>
<reference evidence="4" key="3">
    <citation type="submission" date="2015-04" db="UniProtKB">
        <authorList>
            <consortium name="EnsemblPlants"/>
        </authorList>
    </citation>
    <scope>IDENTIFICATION</scope>
    <source>
        <strain evidence="4">cv. Jemalong A17</strain>
    </source>
</reference>
<evidence type="ECO:0000313" key="3">
    <source>
        <dbReference type="EMBL" id="AET00698.1"/>
    </source>
</evidence>
<dbReference type="Proteomes" id="UP000002051">
    <property type="component" value="Chromosome 5"/>
</dbReference>
<evidence type="ECO:0000313" key="4">
    <source>
        <dbReference type="EnsemblPlants" id="AET00698"/>
    </source>
</evidence>
<evidence type="ECO:0000313" key="5">
    <source>
        <dbReference type="Proteomes" id="UP000002051"/>
    </source>
</evidence>
<dbReference type="PaxDb" id="3880-AET00698"/>